<proteinExistence type="predicted"/>
<name>A0A1Y6K3K9_9CHLR</name>
<dbReference type="Gene3D" id="3.10.450.620">
    <property type="entry name" value="JHP933, nucleotidyltransferase-like core domain"/>
    <property type="match status" value="1"/>
</dbReference>
<dbReference type="OrthoDB" id="158131at2"/>
<reference evidence="2" key="1">
    <citation type="submission" date="2017-05" db="EMBL/GenBank/DDBJ databases">
        <authorList>
            <person name="Kirkegaard R."/>
            <person name="Mcilroy J S."/>
        </authorList>
    </citation>
    <scope>NUCLEOTIDE SEQUENCE [LARGE SCALE GENOMIC DNA]</scope>
</reference>
<evidence type="ECO:0008006" key="3">
    <source>
        <dbReference type="Google" id="ProtNLM"/>
    </source>
</evidence>
<evidence type="ECO:0000313" key="2">
    <source>
        <dbReference type="Proteomes" id="UP000195514"/>
    </source>
</evidence>
<dbReference type="AlphaFoldDB" id="A0A1Y6K3K9"/>
<dbReference type="RefSeq" id="WP_087861372.1">
    <property type="nucleotide sequence ID" value="NZ_LT859958.1"/>
</dbReference>
<evidence type="ECO:0000313" key="1">
    <source>
        <dbReference type="EMBL" id="SMX53437.1"/>
    </source>
</evidence>
<dbReference type="KEGG" id="abat:CFX1CAM_0371"/>
<dbReference type="Proteomes" id="UP000195514">
    <property type="component" value="Chromosome I"/>
</dbReference>
<protein>
    <recommendedName>
        <fullName evidence="3">Nucleotidyl transferase AbiEii/AbiGii toxin family protein</fullName>
    </recommendedName>
</protein>
<gene>
    <name evidence="1" type="ORF">CFX1CAM_0371</name>
</gene>
<dbReference type="EMBL" id="LT859958">
    <property type="protein sequence ID" value="SMX53437.1"/>
    <property type="molecule type" value="Genomic_DNA"/>
</dbReference>
<dbReference type="InterPro" id="IPR014942">
    <property type="entry name" value="AbiEii"/>
</dbReference>
<accession>A0A1Y6K3K9</accession>
<sequence>MKSDLKNYLLTAKSKQQALNWMREYLQARVLAILQEQGAMIPLAFHGGTALRFLYQLPRYSEDLDFSLENHMDAYDFHSYLSSISNQLSLEEYPVNLRFNDQKVVQHAFIGFPGLLFELGLSPHVDQNFTIKLEVDTRPPQGAVLRTTLFRYRELFLNLQHHDRASLLAGKVHAVLQRKYLKGRDIFDLIWYLSDRLWPPPNFVMLNFALQQSGWEGPQLSEFNWKSILSDFLSTADFDSIRKDVAPFLIRSADQDLLNLKTIQGLL</sequence>
<keyword evidence="2" id="KW-1185">Reference proteome</keyword>
<organism evidence="1 2">
    <name type="scientific">Candidatus Brevifilum fermentans</name>
    <dbReference type="NCBI Taxonomy" id="1986204"/>
    <lineage>
        <taxon>Bacteria</taxon>
        <taxon>Bacillati</taxon>
        <taxon>Chloroflexota</taxon>
        <taxon>Anaerolineae</taxon>
        <taxon>Anaerolineales</taxon>
        <taxon>Anaerolineaceae</taxon>
        <taxon>Candidatus Brevifilum</taxon>
    </lineage>
</organism>
<dbReference type="Pfam" id="PF08843">
    <property type="entry name" value="AbiEii"/>
    <property type="match status" value="1"/>
</dbReference>